<evidence type="ECO:0000313" key="9">
    <source>
        <dbReference type="Proteomes" id="UP001152888"/>
    </source>
</evidence>
<dbReference type="PANTHER" id="PTHR19303:SF74">
    <property type="entry name" value="POGO TRANSPOSABLE ELEMENT WITH KRAB DOMAIN"/>
    <property type="match status" value="1"/>
</dbReference>
<keyword evidence="3 4" id="KW-0539">Nucleus</keyword>
<keyword evidence="9" id="KW-1185">Reference proteome</keyword>
<comment type="subcellular location">
    <subcellularLocation>
        <location evidence="1 4">Nucleus</location>
    </subcellularLocation>
</comment>
<dbReference type="GO" id="GO:0003677">
    <property type="term" value="F:DNA binding"/>
    <property type="evidence" value="ECO:0007669"/>
    <property type="project" value="UniProtKB-UniRule"/>
</dbReference>
<proteinExistence type="predicted"/>
<evidence type="ECO:0000259" key="7">
    <source>
        <dbReference type="PROSITE" id="PS51253"/>
    </source>
</evidence>
<accession>A0A9P0PTM2</accession>
<dbReference type="OrthoDB" id="10035668at2759"/>
<evidence type="ECO:0000259" key="6">
    <source>
        <dbReference type="PROSITE" id="PS50960"/>
    </source>
</evidence>
<comment type="caution">
    <text evidence="8">The sequence shown here is derived from an EMBL/GenBank/DDBJ whole genome shotgun (WGS) entry which is preliminary data.</text>
</comment>
<dbReference type="PANTHER" id="PTHR19303">
    <property type="entry name" value="TRANSPOSON"/>
    <property type="match status" value="1"/>
</dbReference>
<sequence>MEGETRNEDLIDEYAMSYAVNVPLRQSLLLRSVSIVHFTRIAWQYMLSTEQGKEGNKPEKGQGQRVVLDLVNHLSTGYGITTDNFFTSIELANKLLDKNITLCGTLRKNKPYIPKELLPAKYKKDFSSICLQKKRKQWIAEAMKRAVEAVKNKEMGTLKASKAFGVPKSTLIDYVISKKPVDTLLAIKLDRKPALTNELEEALVEYALEMKRRYFGLRASDVRRLAFQLAIRNGLKHPFSCRSAAAGKKWLKSFMSRHPKLSFRKPQGISAARVKGFTKENVQAFFNFLGGVLPKVGFNPAAIYNVDETGITTVQHKHAKVISLKGKRQVAALTASERGALVTIVTCMNAVGRYIPPMLVLPLKNMKPELLNGAPPGSVARCHPSGWIQQDIFTDWLRHFILHVKPSEPKQVVLILDGHYSHSRNIDVINIARDNFVHIICLPPHSTNKLQPLDVSFMSPFKTYYAAEIETWLRANPGRVVTSYKISELMGRAYLRAASCEIAVNGFRKCGIFPFQPTIFRDDEFAIHSSNEKQSVEGDNDENQIAVDPAVAENLRKERETTPPISTPKLVVPQDICPIPSLKTKYQSPRPGFSGEASKKGGKRCSTAILTSTPYKTDLEESLKKRKKITPKKVSLNQNKSKLKNEMEKVNNKKSIPKGKKGRKRKISSSSSSDSDEIQLVDTDDNMEQDDVDVECFYCSNWFSEDISGSKWVQCMKCLRWCHEDCSDIGKEKSFICELFLDG</sequence>
<dbReference type="PROSITE" id="PS51253">
    <property type="entry name" value="HTH_CENPB"/>
    <property type="match status" value="1"/>
</dbReference>
<feature type="domain" description="HTH CENPB-type" evidence="7">
    <location>
        <begin position="187"/>
        <end position="264"/>
    </location>
</feature>
<evidence type="ECO:0000256" key="2">
    <source>
        <dbReference type="ARBA" id="ARBA00023125"/>
    </source>
</evidence>
<evidence type="ECO:0000256" key="4">
    <source>
        <dbReference type="PROSITE-ProRule" id="PRU00320"/>
    </source>
</evidence>
<dbReference type="GO" id="GO:0005634">
    <property type="term" value="C:nucleus"/>
    <property type="evidence" value="ECO:0007669"/>
    <property type="project" value="UniProtKB-SubCell"/>
</dbReference>
<feature type="compositionally biased region" description="Acidic residues" evidence="5">
    <location>
        <begin position="674"/>
        <end position="684"/>
    </location>
</feature>
<dbReference type="InterPro" id="IPR050863">
    <property type="entry name" value="CenT-Element_Derived"/>
</dbReference>
<evidence type="ECO:0000256" key="3">
    <source>
        <dbReference type="ARBA" id="ARBA00023242"/>
    </source>
</evidence>
<dbReference type="Pfam" id="PF03221">
    <property type="entry name" value="HTH_Tnp_Tc5"/>
    <property type="match status" value="1"/>
</dbReference>
<protein>
    <submittedName>
        <fullName evidence="8">Uncharacterized protein</fullName>
    </submittedName>
</protein>
<dbReference type="InterPro" id="IPR009057">
    <property type="entry name" value="Homeodomain-like_sf"/>
</dbReference>
<feature type="domain" description="HTH psq-type" evidence="6">
    <location>
        <begin position="133"/>
        <end position="181"/>
    </location>
</feature>
<dbReference type="InterPro" id="IPR007889">
    <property type="entry name" value="HTH_Psq"/>
</dbReference>
<dbReference type="AlphaFoldDB" id="A0A9P0PTM2"/>
<dbReference type="InterPro" id="IPR006600">
    <property type="entry name" value="HTH_CenpB_DNA-bd_dom"/>
</dbReference>
<dbReference type="Pfam" id="PF03184">
    <property type="entry name" value="DDE_1"/>
    <property type="match status" value="1"/>
</dbReference>
<name>A0A9P0PTM2_ACAOB</name>
<feature type="DNA-binding region" description="H-T-H motif" evidence="4">
    <location>
        <begin position="157"/>
        <end position="177"/>
    </location>
</feature>
<reference evidence="8" key="1">
    <citation type="submission" date="2022-03" db="EMBL/GenBank/DDBJ databases">
        <authorList>
            <person name="Sayadi A."/>
        </authorList>
    </citation>
    <scope>NUCLEOTIDE SEQUENCE</scope>
</reference>
<evidence type="ECO:0000313" key="8">
    <source>
        <dbReference type="EMBL" id="CAH1998458.1"/>
    </source>
</evidence>
<dbReference type="Pfam" id="PF13843">
    <property type="entry name" value="DDE_Tnp_1_7"/>
    <property type="match status" value="1"/>
</dbReference>
<dbReference type="InterPro" id="IPR029526">
    <property type="entry name" value="PGBD"/>
</dbReference>
<dbReference type="Pfam" id="PF05225">
    <property type="entry name" value="HTH_psq"/>
    <property type="match status" value="1"/>
</dbReference>
<evidence type="ECO:0000256" key="1">
    <source>
        <dbReference type="ARBA" id="ARBA00004123"/>
    </source>
</evidence>
<feature type="region of interest" description="Disordered" evidence="5">
    <location>
        <begin position="620"/>
        <end position="684"/>
    </location>
</feature>
<organism evidence="8 9">
    <name type="scientific">Acanthoscelides obtectus</name>
    <name type="common">Bean weevil</name>
    <name type="synonym">Bruchus obtectus</name>
    <dbReference type="NCBI Taxonomy" id="200917"/>
    <lineage>
        <taxon>Eukaryota</taxon>
        <taxon>Metazoa</taxon>
        <taxon>Ecdysozoa</taxon>
        <taxon>Arthropoda</taxon>
        <taxon>Hexapoda</taxon>
        <taxon>Insecta</taxon>
        <taxon>Pterygota</taxon>
        <taxon>Neoptera</taxon>
        <taxon>Endopterygota</taxon>
        <taxon>Coleoptera</taxon>
        <taxon>Polyphaga</taxon>
        <taxon>Cucujiformia</taxon>
        <taxon>Chrysomeloidea</taxon>
        <taxon>Chrysomelidae</taxon>
        <taxon>Bruchinae</taxon>
        <taxon>Bruchini</taxon>
        <taxon>Acanthoscelides</taxon>
    </lineage>
</organism>
<evidence type="ECO:0000256" key="5">
    <source>
        <dbReference type="SAM" id="MobiDB-lite"/>
    </source>
</evidence>
<dbReference type="Proteomes" id="UP001152888">
    <property type="component" value="Unassembled WGS sequence"/>
</dbReference>
<gene>
    <name evidence="8" type="ORF">ACAOBT_LOCUS24401</name>
</gene>
<dbReference type="SUPFAM" id="SSF46689">
    <property type="entry name" value="Homeodomain-like"/>
    <property type="match status" value="1"/>
</dbReference>
<keyword evidence="2 4" id="KW-0238">DNA-binding</keyword>
<dbReference type="PROSITE" id="PS50960">
    <property type="entry name" value="HTH_PSQ"/>
    <property type="match status" value="1"/>
</dbReference>
<dbReference type="EMBL" id="CAKOFQ010007331">
    <property type="protein sequence ID" value="CAH1998458.1"/>
    <property type="molecule type" value="Genomic_DNA"/>
</dbReference>
<feature type="compositionally biased region" description="Basic residues" evidence="5">
    <location>
        <begin position="655"/>
        <end position="667"/>
    </location>
</feature>
<dbReference type="Gene3D" id="1.10.10.60">
    <property type="entry name" value="Homeodomain-like"/>
    <property type="match status" value="1"/>
</dbReference>
<feature type="region of interest" description="Disordered" evidence="5">
    <location>
        <begin position="581"/>
        <end position="605"/>
    </location>
</feature>
<dbReference type="InterPro" id="IPR004875">
    <property type="entry name" value="DDE_SF_endonuclease_dom"/>
</dbReference>